<evidence type="ECO:0000256" key="4">
    <source>
        <dbReference type="ARBA" id="ARBA00022787"/>
    </source>
</evidence>
<dbReference type="RefSeq" id="XP_030377263.1">
    <property type="nucleotide sequence ID" value="XM_030521403.1"/>
</dbReference>
<keyword evidence="3 10" id="KW-0812">Transmembrane</keyword>
<dbReference type="Pfam" id="PF10642">
    <property type="entry name" value="Tom5"/>
    <property type="match status" value="1"/>
</dbReference>
<dbReference type="GO" id="GO:0015031">
    <property type="term" value="P:protein transport"/>
    <property type="evidence" value="ECO:0007669"/>
    <property type="project" value="UniProtKB-KW"/>
</dbReference>
<dbReference type="OrthoDB" id="7857793at2759"/>
<keyword evidence="11" id="KW-1185">Reference proteome</keyword>
<dbReference type="GO" id="GO:0006626">
    <property type="term" value="P:protein targeting to mitochondrion"/>
    <property type="evidence" value="ECO:0007669"/>
    <property type="project" value="UniProtKB-ARBA"/>
</dbReference>
<keyword evidence="6 10" id="KW-1133">Transmembrane helix</keyword>
<evidence type="ECO:0000256" key="7">
    <source>
        <dbReference type="ARBA" id="ARBA00023128"/>
    </source>
</evidence>
<keyword evidence="7" id="KW-0496">Mitochondrion</keyword>
<comment type="subcellular location">
    <subcellularLocation>
        <location evidence="1">Mitochondrion outer membrane</location>
        <topology evidence="1">Single-pass membrane protein</topology>
    </subcellularLocation>
</comment>
<accession>A0A6J2TQ81</accession>
<dbReference type="Proteomes" id="UP000504634">
    <property type="component" value="Unplaced"/>
</dbReference>
<evidence type="ECO:0000256" key="5">
    <source>
        <dbReference type="ARBA" id="ARBA00022927"/>
    </source>
</evidence>
<evidence type="ECO:0000313" key="12">
    <source>
        <dbReference type="RefSeq" id="XP_030377263.1"/>
    </source>
</evidence>
<evidence type="ECO:0000256" key="6">
    <source>
        <dbReference type="ARBA" id="ARBA00022989"/>
    </source>
</evidence>
<feature type="transmembrane region" description="Helical" evidence="10">
    <location>
        <begin position="20"/>
        <end position="41"/>
    </location>
</feature>
<dbReference type="GeneID" id="115626141"/>
<dbReference type="AlphaFoldDB" id="A0A6J2TQ81"/>
<organism evidence="11 12">
    <name type="scientific">Drosophila lebanonensis</name>
    <name type="common">Fruit fly</name>
    <name type="synonym">Scaptodrosophila lebanonensis</name>
    <dbReference type="NCBI Taxonomy" id="7225"/>
    <lineage>
        <taxon>Eukaryota</taxon>
        <taxon>Metazoa</taxon>
        <taxon>Ecdysozoa</taxon>
        <taxon>Arthropoda</taxon>
        <taxon>Hexapoda</taxon>
        <taxon>Insecta</taxon>
        <taxon>Pterygota</taxon>
        <taxon>Neoptera</taxon>
        <taxon>Endopterygota</taxon>
        <taxon>Diptera</taxon>
        <taxon>Brachycera</taxon>
        <taxon>Muscomorpha</taxon>
        <taxon>Ephydroidea</taxon>
        <taxon>Drosophilidae</taxon>
        <taxon>Scaptodrosophila</taxon>
    </lineage>
</organism>
<evidence type="ECO:0000256" key="8">
    <source>
        <dbReference type="ARBA" id="ARBA00023136"/>
    </source>
</evidence>
<dbReference type="GO" id="GO:0005741">
    <property type="term" value="C:mitochondrial outer membrane"/>
    <property type="evidence" value="ECO:0007669"/>
    <property type="project" value="UniProtKB-SubCell"/>
</dbReference>
<dbReference type="InterPro" id="IPR019603">
    <property type="entry name" value="Tom5"/>
</dbReference>
<evidence type="ECO:0000256" key="3">
    <source>
        <dbReference type="ARBA" id="ARBA00022692"/>
    </source>
</evidence>
<keyword evidence="5" id="KW-0653">Protein transport</keyword>
<comment type="similarity">
    <text evidence="9">Belongs to the Tom5 family.</text>
</comment>
<evidence type="ECO:0000313" key="11">
    <source>
        <dbReference type="Proteomes" id="UP000504634"/>
    </source>
</evidence>
<evidence type="ECO:0000256" key="1">
    <source>
        <dbReference type="ARBA" id="ARBA00004572"/>
    </source>
</evidence>
<keyword evidence="2" id="KW-0813">Transport</keyword>
<keyword evidence="4" id="KW-1000">Mitochondrion outer membrane</keyword>
<keyword evidence="8 10" id="KW-0472">Membrane</keyword>
<proteinExistence type="inferred from homology"/>
<evidence type="ECO:0000256" key="2">
    <source>
        <dbReference type="ARBA" id="ARBA00022448"/>
    </source>
</evidence>
<name>A0A6J2TQ81_DROLE</name>
<evidence type="ECO:0000256" key="10">
    <source>
        <dbReference type="SAM" id="Phobius"/>
    </source>
</evidence>
<evidence type="ECO:0000256" key="9">
    <source>
        <dbReference type="ARBA" id="ARBA00025716"/>
    </source>
</evidence>
<reference evidence="12" key="1">
    <citation type="submission" date="2025-08" db="UniProtKB">
        <authorList>
            <consortium name="RefSeq"/>
        </authorList>
    </citation>
    <scope>IDENTIFICATION</scope>
    <source>
        <strain evidence="12">11010-0011.00</strain>
        <tissue evidence="12">Whole body</tissue>
    </source>
</reference>
<gene>
    <name evidence="12" type="primary">LOC115626141</name>
</gene>
<sequence>MFRTKQLEPAKDDERNKAEVRANLVVFAVLCAVIRIVPFVINKLSS</sequence>
<protein>
    <submittedName>
        <fullName evidence="12">Uncharacterized protein LOC115626141</fullName>
    </submittedName>
</protein>